<protein>
    <recommendedName>
        <fullName evidence="3">S-adenosyl-methyltransferase</fullName>
    </recommendedName>
</protein>
<dbReference type="InterPro" id="IPR045755">
    <property type="entry name" value="FtsL-like"/>
</dbReference>
<evidence type="ECO:0000313" key="1">
    <source>
        <dbReference type="EMBL" id="SHH37575.1"/>
    </source>
</evidence>
<evidence type="ECO:0008006" key="3">
    <source>
        <dbReference type="Google" id="ProtNLM"/>
    </source>
</evidence>
<dbReference type="Proteomes" id="UP000184109">
    <property type="component" value="Unassembled WGS sequence"/>
</dbReference>
<reference evidence="2" key="1">
    <citation type="submission" date="2016-11" db="EMBL/GenBank/DDBJ databases">
        <authorList>
            <person name="Varghese N."/>
            <person name="Submissions S."/>
        </authorList>
    </citation>
    <scope>NUCLEOTIDE SEQUENCE [LARGE SCALE GENOMIC DNA]</scope>
    <source>
        <strain evidence="2">DSM 100572</strain>
    </source>
</reference>
<dbReference type="RefSeq" id="WP_073117906.1">
    <property type="nucleotide sequence ID" value="NZ_BMEN01000001.1"/>
</dbReference>
<dbReference type="AlphaFoldDB" id="A0A1M5SGI7"/>
<keyword evidence="2" id="KW-1185">Reference proteome</keyword>
<dbReference type="EMBL" id="FQXQ01000001">
    <property type="protein sequence ID" value="SHH37575.1"/>
    <property type="molecule type" value="Genomic_DNA"/>
</dbReference>
<dbReference type="STRING" id="1195760.SAMN05444281_0296"/>
<evidence type="ECO:0000313" key="2">
    <source>
        <dbReference type="Proteomes" id="UP000184109"/>
    </source>
</evidence>
<sequence>MVGVGEFISGVLKGDFLIKSDSVKNWKVIFVVLGMSIIMITCAHQTDEKNIKISVLNKEIRALKAEYIDSATKVVHLKLESTVKDQVAQEGLKSSVEPPIKIVVKTPK</sequence>
<dbReference type="Pfam" id="PF19579">
    <property type="entry name" value="FtsL_2"/>
    <property type="match status" value="1"/>
</dbReference>
<accession>A0A1M5SGI7</accession>
<organism evidence="1 2">
    <name type="scientific">Wenyingzhuangia marina</name>
    <dbReference type="NCBI Taxonomy" id="1195760"/>
    <lineage>
        <taxon>Bacteria</taxon>
        <taxon>Pseudomonadati</taxon>
        <taxon>Bacteroidota</taxon>
        <taxon>Flavobacteriia</taxon>
        <taxon>Flavobacteriales</taxon>
        <taxon>Flavobacteriaceae</taxon>
        <taxon>Wenyingzhuangia</taxon>
    </lineage>
</organism>
<dbReference type="OrthoDB" id="1132266at2"/>
<name>A0A1M5SGI7_9FLAO</name>
<gene>
    <name evidence="1" type="ORF">SAMN05444281_0296</name>
</gene>
<proteinExistence type="predicted"/>